<evidence type="ECO:0000313" key="3">
    <source>
        <dbReference type="Proteomes" id="UP000006251"/>
    </source>
</evidence>
<accession>K6ZAQ8</accession>
<dbReference type="STRING" id="1121922.GCA_000428905_02338"/>
<name>K6ZAQ8_9ALTE</name>
<dbReference type="AlphaFoldDB" id="K6ZAQ8"/>
<reference evidence="3" key="1">
    <citation type="journal article" date="2014" name="Environ. Microbiol.">
        <title>Comparative genomics of the marine bacterial genus Glaciecola reveals the high degree of genomic diversity and genomic characteristic for cold adaptation.</title>
        <authorList>
            <person name="Qin Q.L."/>
            <person name="Xie B.B."/>
            <person name="Yu Y."/>
            <person name="Shu Y.L."/>
            <person name="Rong J.C."/>
            <person name="Zhang Y.J."/>
            <person name="Zhao D.L."/>
            <person name="Chen X.L."/>
            <person name="Zhang X.Y."/>
            <person name="Chen B."/>
            <person name="Zhou B.C."/>
            <person name="Zhang Y.Z."/>
        </authorList>
    </citation>
    <scope>NUCLEOTIDE SEQUENCE [LARGE SCALE GENOMIC DNA]</scope>
    <source>
        <strain evidence="3">ACAM 615</strain>
    </source>
</reference>
<dbReference type="InterPro" id="IPR050708">
    <property type="entry name" value="T6SS_VgrG/RHS"/>
</dbReference>
<keyword evidence="3" id="KW-1185">Reference proteome</keyword>
<evidence type="ECO:0008006" key="4">
    <source>
        <dbReference type="Google" id="ProtNLM"/>
    </source>
</evidence>
<dbReference type="EMBL" id="BAEQ01000013">
    <property type="protein sequence ID" value="GAC27437.1"/>
    <property type="molecule type" value="Genomic_DNA"/>
</dbReference>
<dbReference type="Proteomes" id="UP000006251">
    <property type="component" value="Unassembled WGS sequence"/>
</dbReference>
<protein>
    <recommendedName>
        <fullName evidence="4">RHS repeat-associated core domain-containing protein</fullName>
    </recommendedName>
</protein>
<comment type="caution">
    <text evidence="2">The sequence shown here is derived from an EMBL/GenBank/DDBJ whole genome shotgun (WGS) entry which is preliminary data.</text>
</comment>
<dbReference type="PANTHER" id="PTHR32305">
    <property type="match status" value="1"/>
</dbReference>
<evidence type="ECO:0000256" key="1">
    <source>
        <dbReference type="SAM" id="MobiDB-lite"/>
    </source>
</evidence>
<dbReference type="RefSeq" id="WP_006009022.1">
    <property type="nucleotide sequence ID" value="NZ_AUAV01000012.1"/>
</dbReference>
<evidence type="ECO:0000313" key="2">
    <source>
        <dbReference type="EMBL" id="GAC27437.1"/>
    </source>
</evidence>
<feature type="compositionally biased region" description="Basic and acidic residues" evidence="1">
    <location>
        <begin position="193"/>
        <end position="207"/>
    </location>
</feature>
<dbReference type="OrthoDB" id="9815903at2"/>
<organism evidence="2 3">
    <name type="scientific">Brumicola pallidula DSM 14239 = ACAM 615</name>
    <dbReference type="NCBI Taxonomy" id="1121922"/>
    <lineage>
        <taxon>Bacteria</taxon>
        <taxon>Pseudomonadati</taxon>
        <taxon>Pseudomonadota</taxon>
        <taxon>Gammaproteobacteria</taxon>
        <taxon>Alteromonadales</taxon>
        <taxon>Alteromonadaceae</taxon>
        <taxon>Brumicola</taxon>
    </lineage>
</organism>
<sequence>MQARYYDPVIGRFYSNDPVDAVSHLSNAEGIMGFNRYSYAVNNPYKYTDPDGKAICGGACVIGAGVLTYKAYKAYKAFRAAAVVGTAVVATDAVLNESANGDAVDGVKEGKSPAQGEAGAKGQLEGSGEQDGALDDLGSIPLEEGSEWSSPDGSRQGGTVGDGSGRKVNVHPSGGGDSYPQGTPTLEVQKPNGKTEVKIRYPEDKSS</sequence>
<dbReference type="Gene3D" id="2.180.10.10">
    <property type="entry name" value="RHS repeat-associated core"/>
    <property type="match status" value="1"/>
</dbReference>
<dbReference type="PANTHER" id="PTHR32305:SF15">
    <property type="entry name" value="PROTEIN RHSA-RELATED"/>
    <property type="match status" value="1"/>
</dbReference>
<feature type="region of interest" description="Disordered" evidence="1">
    <location>
        <begin position="102"/>
        <end position="207"/>
    </location>
</feature>
<dbReference type="NCBIfam" id="TIGR03696">
    <property type="entry name" value="Rhs_assc_core"/>
    <property type="match status" value="1"/>
</dbReference>
<gene>
    <name evidence="2" type="ORF">GPAL_0557</name>
</gene>
<proteinExistence type="predicted"/>
<dbReference type="InterPro" id="IPR022385">
    <property type="entry name" value="Rhs_assc_core"/>
</dbReference>